<evidence type="ECO:0008006" key="4">
    <source>
        <dbReference type="Google" id="ProtNLM"/>
    </source>
</evidence>
<evidence type="ECO:0000313" key="2">
    <source>
        <dbReference type="EMBL" id="SMC57127.1"/>
    </source>
</evidence>
<evidence type="ECO:0000313" key="3">
    <source>
        <dbReference type="Proteomes" id="UP000192393"/>
    </source>
</evidence>
<dbReference type="OrthoDB" id="679784at2"/>
<name>A0A1W2A8Y5_9FLAO</name>
<protein>
    <recommendedName>
        <fullName evidence="4">Collagen triple helix repeat-containing protein</fullName>
    </recommendedName>
</protein>
<feature type="compositionally biased region" description="Low complexity" evidence="1">
    <location>
        <begin position="29"/>
        <end position="38"/>
    </location>
</feature>
<dbReference type="PROSITE" id="PS51257">
    <property type="entry name" value="PROKAR_LIPOPROTEIN"/>
    <property type="match status" value="1"/>
</dbReference>
<dbReference type="EMBL" id="FWXS01000004">
    <property type="protein sequence ID" value="SMC57127.1"/>
    <property type="molecule type" value="Genomic_DNA"/>
</dbReference>
<evidence type="ECO:0000256" key="1">
    <source>
        <dbReference type="SAM" id="MobiDB-lite"/>
    </source>
</evidence>
<proteinExistence type="predicted"/>
<dbReference type="Proteomes" id="UP000192393">
    <property type="component" value="Unassembled WGS sequence"/>
</dbReference>
<reference evidence="2 3" key="1">
    <citation type="submission" date="2017-04" db="EMBL/GenBank/DDBJ databases">
        <authorList>
            <person name="Afonso C.L."/>
            <person name="Miller P.J."/>
            <person name="Scott M.A."/>
            <person name="Spackman E."/>
            <person name="Goraichik I."/>
            <person name="Dimitrov K.M."/>
            <person name="Suarez D.L."/>
            <person name="Swayne D.E."/>
        </authorList>
    </citation>
    <scope>NUCLEOTIDE SEQUENCE [LARGE SCALE GENOMIC DNA]</scope>
    <source>
        <strain evidence="2 3">CGMCC 1.12708</strain>
    </source>
</reference>
<gene>
    <name evidence="2" type="ORF">SAMN06296427_10430</name>
</gene>
<dbReference type="RefSeq" id="WP_084016956.1">
    <property type="nucleotide sequence ID" value="NZ_FWXS01000004.1"/>
</dbReference>
<organism evidence="2 3">
    <name type="scientific">Moheibacter sediminis</name>
    <dbReference type="NCBI Taxonomy" id="1434700"/>
    <lineage>
        <taxon>Bacteria</taxon>
        <taxon>Pseudomonadati</taxon>
        <taxon>Bacteroidota</taxon>
        <taxon>Flavobacteriia</taxon>
        <taxon>Flavobacteriales</taxon>
        <taxon>Weeksellaceae</taxon>
        <taxon>Moheibacter</taxon>
    </lineage>
</organism>
<keyword evidence="3" id="KW-1185">Reference proteome</keyword>
<feature type="region of interest" description="Disordered" evidence="1">
    <location>
        <begin position="23"/>
        <end position="46"/>
    </location>
</feature>
<dbReference type="AlphaFoldDB" id="A0A1W2A8Y5"/>
<accession>A0A1W2A8Y5</accession>
<sequence>MKAVHLFQFLLVILCLSLTSCQEDDSPKEGPQGEQGPAGEDGEDGNANVIVSDWLFGSERRDTIIDASNINYVKLAAPELSATYLSNSTILVYMNYGPVVPLPYTSHAGGIANTISFIPAPNRIFITRFTHDNSGSVILSSSLRYRYVIIPPSPSGKNAGVDFYAMSYEEVIDYFGLEQ</sequence>